<evidence type="ECO:0000256" key="6">
    <source>
        <dbReference type="ARBA" id="ARBA00022741"/>
    </source>
</evidence>
<dbReference type="SUPFAM" id="SSF57756">
    <property type="entry name" value="Retrovirus zinc finger-like domains"/>
    <property type="match status" value="1"/>
</dbReference>
<keyword evidence="5" id="KW-0479">Metal-binding</keyword>
<keyword evidence="13" id="KW-0239">DNA-directed DNA polymerase</keyword>
<protein>
    <recommendedName>
        <fullName evidence="18">Integrase catalytic domain-containing protein</fullName>
    </recommendedName>
</protein>
<evidence type="ECO:0000256" key="3">
    <source>
        <dbReference type="ARBA" id="ARBA00022670"/>
    </source>
</evidence>
<keyword evidence="2" id="KW-1188">Viral release from host cell</keyword>
<keyword evidence="7" id="KW-0255">Endonuclease</keyword>
<evidence type="ECO:0000256" key="5">
    <source>
        <dbReference type="ARBA" id="ARBA00022723"/>
    </source>
</evidence>
<dbReference type="GO" id="GO:0006310">
    <property type="term" value="P:DNA recombination"/>
    <property type="evidence" value="ECO:0007669"/>
    <property type="project" value="UniProtKB-KW"/>
</dbReference>
<evidence type="ECO:0000256" key="7">
    <source>
        <dbReference type="ARBA" id="ARBA00022759"/>
    </source>
</evidence>
<dbReference type="InterPro" id="IPR036397">
    <property type="entry name" value="RNaseH_sf"/>
</dbReference>
<dbReference type="SUPFAM" id="SSF53098">
    <property type="entry name" value="Ribonuclease H-like"/>
    <property type="match status" value="1"/>
</dbReference>
<feature type="region of interest" description="Disordered" evidence="17">
    <location>
        <begin position="434"/>
        <end position="469"/>
    </location>
</feature>
<feature type="domain" description="Integrase catalytic" evidence="18">
    <location>
        <begin position="697"/>
        <end position="865"/>
    </location>
</feature>
<dbReference type="Pfam" id="PF22936">
    <property type="entry name" value="Pol_BBD"/>
    <property type="match status" value="1"/>
</dbReference>
<proteinExistence type="predicted"/>
<feature type="region of interest" description="Disordered" evidence="17">
    <location>
        <begin position="995"/>
        <end position="1029"/>
    </location>
</feature>
<feature type="compositionally biased region" description="Low complexity" evidence="17">
    <location>
        <begin position="70"/>
        <end position="82"/>
    </location>
</feature>
<dbReference type="Gene3D" id="3.30.420.10">
    <property type="entry name" value="Ribonuclease H-like superfamily/Ribonuclease H"/>
    <property type="match status" value="1"/>
</dbReference>
<evidence type="ECO:0000256" key="2">
    <source>
        <dbReference type="ARBA" id="ARBA00022612"/>
    </source>
</evidence>
<dbReference type="InterPro" id="IPR012337">
    <property type="entry name" value="RNaseH-like_sf"/>
</dbReference>
<dbReference type="GO" id="GO:0003676">
    <property type="term" value="F:nucleic acid binding"/>
    <property type="evidence" value="ECO:0007669"/>
    <property type="project" value="InterPro"/>
</dbReference>
<keyword evidence="9" id="KW-0067">ATP-binding</keyword>
<evidence type="ECO:0000256" key="15">
    <source>
        <dbReference type="ARBA" id="ARBA00023172"/>
    </source>
</evidence>
<gene>
    <name evidence="19" type="ORF">PR003_g23206</name>
</gene>
<accession>A0A6A4CYS1</accession>
<feature type="compositionally biased region" description="Polar residues" evidence="17">
    <location>
        <begin position="351"/>
        <end position="362"/>
    </location>
</feature>
<dbReference type="InterPro" id="IPR025724">
    <property type="entry name" value="GAG-pre-integrase_dom"/>
</dbReference>
<dbReference type="GO" id="GO:0008270">
    <property type="term" value="F:zinc ion binding"/>
    <property type="evidence" value="ECO:0007669"/>
    <property type="project" value="InterPro"/>
</dbReference>
<feature type="region of interest" description="Disordered" evidence="17">
    <location>
        <begin position="343"/>
        <end position="412"/>
    </location>
</feature>
<feature type="region of interest" description="Disordered" evidence="17">
    <location>
        <begin position="39"/>
        <end position="157"/>
    </location>
</feature>
<evidence type="ECO:0000256" key="9">
    <source>
        <dbReference type="ARBA" id="ARBA00022840"/>
    </source>
</evidence>
<keyword evidence="14" id="KW-0917">Virion maturation</keyword>
<dbReference type="InterPro" id="IPR036875">
    <property type="entry name" value="Znf_CCHC_sf"/>
</dbReference>
<name>A0A6A4CYS1_9STRA</name>
<dbReference type="GO" id="GO:0008233">
    <property type="term" value="F:peptidase activity"/>
    <property type="evidence" value="ECO:0007669"/>
    <property type="project" value="UniProtKB-KW"/>
</dbReference>
<evidence type="ECO:0000256" key="1">
    <source>
        <dbReference type="ARBA" id="ARBA00002180"/>
    </source>
</evidence>
<evidence type="ECO:0000256" key="12">
    <source>
        <dbReference type="ARBA" id="ARBA00022918"/>
    </source>
</evidence>
<dbReference type="InterPro" id="IPR013103">
    <property type="entry name" value="RVT_2"/>
</dbReference>
<keyword evidence="8" id="KW-0378">Hydrolase</keyword>
<keyword evidence="10" id="KW-0460">Magnesium</keyword>
<feature type="compositionally biased region" description="Low complexity" evidence="17">
    <location>
        <begin position="96"/>
        <end position="123"/>
    </location>
</feature>
<feature type="compositionally biased region" description="Basic and acidic residues" evidence="17">
    <location>
        <begin position="381"/>
        <end position="390"/>
    </location>
</feature>
<feature type="compositionally biased region" description="Basic residues" evidence="17">
    <location>
        <begin position="127"/>
        <end position="144"/>
    </location>
</feature>
<comment type="function">
    <text evidence="1">The aspartyl protease (PR) mediates the proteolytic cleavages of the Gag and Gag-Pol polyproteins after assembly of the VLP.</text>
</comment>
<dbReference type="PANTHER" id="PTHR42648">
    <property type="entry name" value="TRANSPOSASE, PUTATIVE-RELATED"/>
    <property type="match status" value="1"/>
</dbReference>
<sequence length="1283" mass="144458">MRSLSVPPLPSQAPQAKTQEALWPLPLVFLYYLQYEHDHQPTGYEPKQGTRGSSAHASGGGNSGHESDSADANSDTASNSSTNPPPDEDQSHLLSSDDSSSNSSRDSDNTSSSSSDCSSSSDSGCEKKRKRSSKKKKSSKRNHDRRSAQHNSNLEVPKLTGADDYELWRTMIELKLKVQKLWSLVTEETAKKDSWSSRRKRRWEARWLKAQETIAGSLGPRLAGRYRRLLVNCDPVLLFQEIEKEYNAGSAAKNDILIKGAMFARKLTRGERVDTYIDAVMKLQEDLVTLGFALEDSELARLLLTNALEVFPDLSNELVGARLKRTVLEVGRVRGRLLVREQEENMRGPQGSHNPMTFQAGNPSAPAHDGSRVLQLLNDHSPTRPHDNRGGKPTGRRFPAQQGHRRSVRSGMDRRPCAICNQLGHWYGECPRNNGQSHHRGRHSDHRNNGRGGRFRSGGRAGRQDQDATGPLELMVSMEAPSDCSVREGTEWCLDSGAQVNICSDLSCFTEVSTVCDGRVMRCANGSSVNVNQIGSVELFVVNERTGRREQRILPDVYYVPGAVANLISLDYMQSRLDYFLSMAHDQSACFMTKHAVSLKFEKVDGIYRIWSVRPRRKQCEVVCNAILRPNNKRAKQPMTVWHKRFAHASTETILHMVKQQAVRGLKSETKVNEDHACLPCIKGKTVRMTYKERRHRAKKPLQRFQVDVCTVNESTVEGFTAFLLVVDEYSRYKWLFLLKHKSEAKPHIIALVNRLHIKYRAKHWRVEEIHSDQGGEFDNTDLHEFGSLHGIAITTTNGYTPQENGIVERANGMVLPKLRSLLHMTNLPDSLWGEAALHVVHTLNVTATRVLQGRTPHELLSGERPDVSWLRTWGSLCYYHIASGSRKKKEKLSSRMGTAVLVGYSPSTNGYKVLDLESGGVSTHRGGNLVWAEDYTVGREYIEKLLANAYSHGDHQLPARAPLVPMQMQIEDVVRLDSVKESVLVRPGPTVAATQPVAEQLPRDEPVTVTQHGNEPTAASGAAPGEHDTVARHQVSRFGRKRKRNTRFNGFELNFVAPSKNRRKLQVPRYSLDPHDTSRLHARDVPIPRTYRMAMRSLYAAYWKAAMDEELESLRRHGVWIVVDRNSAGKAAVITNRWVFAVKKDEQGFVKRFKARLVIHGFKQRYGVDFNETFAPVIRFDTIRAAVYYAVQRGWMILQYDVKTAFLHATLSEVVFMELPQGSGAPCNTKICRLIKSLYGLKQAPHVWNKTLHRHLVALGFVRLESDHGLYALHEQGGSSCY</sequence>
<dbReference type="GO" id="GO:0003887">
    <property type="term" value="F:DNA-directed DNA polymerase activity"/>
    <property type="evidence" value="ECO:0007669"/>
    <property type="project" value="UniProtKB-KW"/>
</dbReference>
<dbReference type="InterPro" id="IPR039537">
    <property type="entry name" value="Retrotran_Ty1/copia-like"/>
</dbReference>
<keyword evidence="11" id="KW-0229">DNA integration</keyword>
<feature type="compositionally biased region" description="Gly residues" evidence="17">
    <location>
        <begin position="450"/>
        <end position="461"/>
    </location>
</feature>
<keyword evidence="13" id="KW-0808">Transferase</keyword>
<dbReference type="Pfam" id="PF07727">
    <property type="entry name" value="RVT_2"/>
    <property type="match status" value="1"/>
</dbReference>
<keyword evidence="3" id="KW-0645">Protease</keyword>
<reference evidence="19 20" key="1">
    <citation type="submission" date="2018-08" db="EMBL/GenBank/DDBJ databases">
        <title>Genomic investigation of the strawberry pathogen Phytophthora fragariae indicates pathogenicity is determined by transcriptional variation in three key races.</title>
        <authorList>
            <person name="Adams T.M."/>
            <person name="Armitage A.D."/>
            <person name="Sobczyk M.K."/>
            <person name="Bates H.J."/>
            <person name="Dunwell J.M."/>
            <person name="Nellist C.F."/>
            <person name="Harrison R.J."/>
        </authorList>
    </citation>
    <scope>NUCLEOTIDE SEQUENCE [LARGE SCALE GENOMIC DNA]</scope>
    <source>
        <strain evidence="19 20">SCRP333</strain>
    </source>
</reference>
<organism evidence="19 20">
    <name type="scientific">Phytophthora rubi</name>
    <dbReference type="NCBI Taxonomy" id="129364"/>
    <lineage>
        <taxon>Eukaryota</taxon>
        <taxon>Sar</taxon>
        <taxon>Stramenopiles</taxon>
        <taxon>Oomycota</taxon>
        <taxon>Peronosporomycetes</taxon>
        <taxon>Peronosporales</taxon>
        <taxon>Peronosporaceae</taxon>
        <taxon>Phytophthora</taxon>
    </lineage>
</organism>
<dbReference type="GO" id="GO:0015074">
    <property type="term" value="P:DNA integration"/>
    <property type="evidence" value="ECO:0007669"/>
    <property type="project" value="UniProtKB-KW"/>
</dbReference>
<evidence type="ECO:0000313" key="20">
    <source>
        <dbReference type="Proteomes" id="UP000434957"/>
    </source>
</evidence>
<keyword evidence="16" id="KW-0511">Multifunctional enzyme</keyword>
<dbReference type="Proteomes" id="UP000434957">
    <property type="component" value="Unassembled WGS sequence"/>
</dbReference>
<evidence type="ECO:0000256" key="4">
    <source>
        <dbReference type="ARBA" id="ARBA00022722"/>
    </source>
</evidence>
<keyword evidence="6" id="KW-0547">Nucleotide-binding</keyword>
<evidence type="ECO:0000256" key="11">
    <source>
        <dbReference type="ARBA" id="ARBA00022908"/>
    </source>
</evidence>
<dbReference type="InterPro" id="IPR001584">
    <property type="entry name" value="Integrase_cat-core"/>
</dbReference>
<dbReference type="InterPro" id="IPR057670">
    <property type="entry name" value="SH3_retrovirus"/>
</dbReference>
<evidence type="ECO:0000313" key="19">
    <source>
        <dbReference type="EMBL" id="KAE9298565.1"/>
    </source>
</evidence>
<evidence type="ECO:0000256" key="10">
    <source>
        <dbReference type="ARBA" id="ARBA00022842"/>
    </source>
</evidence>
<dbReference type="GO" id="GO:0004519">
    <property type="term" value="F:endonuclease activity"/>
    <property type="evidence" value="ECO:0007669"/>
    <property type="project" value="UniProtKB-KW"/>
</dbReference>
<evidence type="ECO:0000256" key="17">
    <source>
        <dbReference type="SAM" id="MobiDB-lite"/>
    </source>
</evidence>
<keyword evidence="20" id="KW-1185">Reference proteome</keyword>
<dbReference type="PROSITE" id="PS50994">
    <property type="entry name" value="INTEGRASE"/>
    <property type="match status" value="1"/>
</dbReference>
<evidence type="ECO:0000256" key="8">
    <source>
        <dbReference type="ARBA" id="ARBA00022801"/>
    </source>
</evidence>
<dbReference type="InterPro" id="IPR054722">
    <property type="entry name" value="PolX-like_BBD"/>
</dbReference>
<evidence type="ECO:0000256" key="13">
    <source>
        <dbReference type="ARBA" id="ARBA00022932"/>
    </source>
</evidence>
<evidence type="ECO:0000259" key="18">
    <source>
        <dbReference type="PROSITE" id="PS50994"/>
    </source>
</evidence>
<dbReference type="Pfam" id="PF00665">
    <property type="entry name" value="rve"/>
    <property type="match status" value="1"/>
</dbReference>
<feature type="region of interest" description="Disordered" evidence="17">
    <location>
        <begin position="1"/>
        <end position="21"/>
    </location>
</feature>
<keyword evidence="15" id="KW-0233">DNA recombination</keyword>
<evidence type="ECO:0000256" key="14">
    <source>
        <dbReference type="ARBA" id="ARBA00023113"/>
    </source>
</evidence>
<dbReference type="GO" id="GO:0003964">
    <property type="term" value="F:RNA-directed DNA polymerase activity"/>
    <property type="evidence" value="ECO:0007669"/>
    <property type="project" value="UniProtKB-KW"/>
</dbReference>
<comment type="caution">
    <text evidence="19">The sequence shown here is derived from an EMBL/GenBank/DDBJ whole genome shotgun (WGS) entry which is preliminary data.</text>
</comment>
<evidence type="ECO:0000256" key="16">
    <source>
        <dbReference type="ARBA" id="ARBA00023268"/>
    </source>
</evidence>
<keyword evidence="4" id="KW-0540">Nuclease</keyword>
<dbReference type="PANTHER" id="PTHR42648:SF11">
    <property type="entry name" value="TRANSPOSON TY4-P GAG-POL POLYPROTEIN"/>
    <property type="match status" value="1"/>
</dbReference>
<keyword evidence="13" id="KW-0548">Nucleotidyltransferase</keyword>
<dbReference type="Pfam" id="PF25597">
    <property type="entry name" value="SH3_retrovirus"/>
    <property type="match status" value="1"/>
</dbReference>
<dbReference type="EMBL" id="QXFT01002419">
    <property type="protein sequence ID" value="KAE9298565.1"/>
    <property type="molecule type" value="Genomic_DNA"/>
</dbReference>
<dbReference type="GO" id="GO:0006508">
    <property type="term" value="P:proteolysis"/>
    <property type="evidence" value="ECO:0007669"/>
    <property type="project" value="UniProtKB-KW"/>
</dbReference>
<dbReference type="GO" id="GO:0005524">
    <property type="term" value="F:ATP binding"/>
    <property type="evidence" value="ECO:0007669"/>
    <property type="project" value="UniProtKB-KW"/>
</dbReference>
<keyword evidence="12" id="KW-0695">RNA-directed DNA polymerase</keyword>
<dbReference type="Pfam" id="PF13976">
    <property type="entry name" value="gag_pre-integrs"/>
    <property type="match status" value="1"/>
</dbReference>